<evidence type="ECO:0000256" key="1">
    <source>
        <dbReference type="ARBA" id="ARBA00004141"/>
    </source>
</evidence>
<comment type="caution">
    <text evidence="7">The sequence shown here is derived from an EMBL/GenBank/DDBJ whole genome shotgun (WGS) entry which is preliminary data.</text>
</comment>
<dbReference type="InterPro" id="IPR002549">
    <property type="entry name" value="AI-2E-like"/>
</dbReference>
<protein>
    <submittedName>
        <fullName evidence="7">AI-2E family transporter</fullName>
    </submittedName>
</protein>
<feature type="transmembrane region" description="Helical" evidence="6">
    <location>
        <begin position="277"/>
        <end position="294"/>
    </location>
</feature>
<sequence length="361" mass="39778">MPKPFKAESRHWLLMAALALSAYASYRLIEPYLGSIVMAFIISLLYYPLHARIEAKIPRQPNSAAMVSCTLLTFIIVIPVLIVFSSIIHQGSTFSKESYGWLTSGGAKEVLSHPLTVKVLSLIDQYSPFEPLDAQAVVQKVAAAASQFGAQLLNISAKLLGDATNFVISFMLMLFVLFFLLRDHKKMVSAIRHVLPLSRSQEDAVLTEVEQVAKSAVLGSFLTALAQGFAGGFAMWLAGFPGLFWGSMMAFASFIPVFGTALIWLPAAIYLLLINQWEWALFLAGWGIIVVGSIDNILRPLLMQGNSSMNTLLIFFSILGGLHLFGLIGLIYGPIIFAVTLVLFKLYEVEFKDFLDNQDKN</sequence>
<keyword evidence="3 6" id="KW-0812">Transmembrane</keyword>
<dbReference type="PANTHER" id="PTHR21716:SF4">
    <property type="entry name" value="TRANSMEMBRANE PROTEIN 245"/>
    <property type="match status" value="1"/>
</dbReference>
<dbReference type="Proteomes" id="UP000287563">
    <property type="component" value="Unassembled WGS sequence"/>
</dbReference>
<keyword evidence="8" id="KW-1185">Reference proteome</keyword>
<dbReference type="GO" id="GO:0016020">
    <property type="term" value="C:membrane"/>
    <property type="evidence" value="ECO:0007669"/>
    <property type="project" value="UniProtKB-SubCell"/>
</dbReference>
<reference evidence="7 8" key="1">
    <citation type="submission" date="2018-11" db="EMBL/GenBank/DDBJ databases">
        <title>Photobacterium sp. BEI247 sp. nov., a marine bacterium isolated from Yongle Blue Hole in the South China Sea.</title>
        <authorList>
            <person name="Wang X."/>
        </authorList>
    </citation>
    <scope>NUCLEOTIDE SEQUENCE [LARGE SCALE GENOMIC DNA]</scope>
    <source>
        <strain evidence="8">BEI247</strain>
    </source>
</reference>
<dbReference type="OrthoDB" id="106838at2"/>
<feature type="transmembrane region" description="Helical" evidence="6">
    <location>
        <begin position="216"/>
        <end position="237"/>
    </location>
</feature>
<evidence type="ECO:0000256" key="5">
    <source>
        <dbReference type="ARBA" id="ARBA00023136"/>
    </source>
</evidence>
<dbReference type="EMBL" id="RJLM01000008">
    <property type="protein sequence ID" value="RWX54225.1"/>
    <property type="molecule type" value="Genomic_DNA"/>
</dbReference>
<organism evidence="7 8">
    <name type="scientific">Photobacterium chitinilyticum</name>
    <dbReference type="NCBI Taxonomy" id="2485123"/>
    <lineage>
        <taxon>Bacteria</taxon>
        <taxon>Pseudomonadati</taxon>
        <taxon>Pseudomonadota</taxon>
        <taxon>Gammaproteobacteria</taxon>
        <taxon>Vibrionales</taxon>
        <taxon>Vibrionaceae</taxon>
        <taxon>Photobacterium</taxon>
    </lineage>
</organism>
<evidence type="ECO:0000256" key="6">
    <source>
        <dbReference type="SAM" id="Phobius"/>
    </source>
</evidence>
<dbReference type="RefSeq" id="WP_128785346.1">
    <property type="nucleotide sequence ID" value="NZ_JAKJSG010000014.1"/>
</dbReference>
<accession>A0A3S3RZI5</accession>
<evidence type="ECO:0000313" key="8">
    <source>
        <dbReference type="Proteomes" id="UP000287563"/>
    </source>
</evidence>
<dbReference type="PANTHER" id="PTHR21716">
    <property type="entry name" value="TRANSMEMBRANE PROTEIN"/>
    <property type="match status" value="1"/>
</dbReference>
<name>A0A3S3RZI5_9GAMM</name>
<feature type="transmembrane region" description="Helical" evidence="6">
    <location>
        <begin position="163"/>
        <end position="181"/>
    </location>
</feature>
<gene>
    <name evidence="7" type="ORF">EDI28_18515</name>
</gene>
<evidence type="ECO:0000313" key="7">
    <source>
        <dbReference type="EMBL" id="RWX54225.1"/>
    </source>
</evidence>
<feature type="transmembrane region" description="Helical" evidence="6">
    <location>
        <begin position="314"/>
        <end position="344"/>
    </location>
</feature>
<keyword evidence="5 6" id="KW-0472">Membrane</keyword>
<dbReference type="AlphaFoldDB" id="A0A3S3RZI5"/>
<evidence type="ECO:0000256" key="4">
    <source>
        <dbReference type="ARBA" id="ARBA00022989"/>
    </source>
</evidence>
<dbReference type="Pfam" id="PF01594">
    <property type="entry name" value="AI-2E_transport"/>
    <property type="match status" value="1"/>
</dbReference>
<keyword evidence="4 6" id="KW-1133">Transmembrane helix</keyword>
<feature type="transmembrane region" description="Helical" evidence="6">
    <location>
        <begin position="65"/>
        <end position="88"/>
    </location>
</feature>
<feature type="transmembrane region" description="Helical" evidence="6">
    <location>
        <begin position="243"/>
        <end position="265"/>
    </location>
</feature>
<comment type="similarity">
    <text evidence="2">Belongs to the autoinducer-2 exporter (AI-2E) (TC 2.A.86) family.</text>
</comment>
<evidence type="ECO:0000256" key="3">
    <source>
        <dbReference type="ARBA" id="ARBA00022692"/>
    </source>
</evidence>
<proteinExistence type="inferred from homology"/>
<evidence type="ECO:0000256" key="2">
    <source>
        <dbReference type="ARBA" id="ARBA00009773"/>
    </source>
</evidence>
<feature type="transmembrane region" description="Helical" evidence="6">
    <location>
        <begin position="35"/>
        <end position="53"/>
    </location>
</feature>
<comment type="subcellular location">
    <subcellularLocation>
        <location evidence="1">Membrane</location>
        <topology evidence="1">Multi-pass membrane protein</topology>
    </subcellularLocation>
</comment>